<dbReference type="InterPro" id="IPR018047">
    <property type="entry name" value="Ammonium_transpt_CS"/>
</dbReference>
<dbReference type="FunFam" id="1.10.3430.10:FF:000007">
    <property type="entry name" value="Ammonium transporter"/>
    <property type="match status" value="1"/>
</dbReference>
<accession>A0A5E4RT96</accession>
<evidence type="ECO:0000256" key="11">
    <source>
        <dbReference type="SAM" id="SignalP"/>
    </source>
</evidence>
<dbReference type="SUPFAM" id="SSF111352">
    <property type="entry name" value="Ammonium transporter"/>
    <property type="match status" value="1"/>
</dbReference>
<evidence type="ECO:0000256" key="7">
    <source>
        <dbReference type="ARBA" id="ARBA00023136"/>
    </source>
</evidence>
<evidence type="ECO:0000313" key="13">
    <source>
        <dbReference type="EMBL" id="VVD65612.1"/>
    </source>
</evidence>
<evidence type="ECO:0000256" key="5">
    <source>
        <dbReference type="ARBA" id="ARBA00022692"/>
    </source>
</evidence>
<keyword evidence="11" id="KW-0732">Signal</keyword>
<feature type="transmembrane region" description="Helical" evidence="10">
    <location>
        <begin position="258"/>
        <end position="280"/>
    </location>
</feature>
<keyword evidence="6 10" id="KW-1133">Transmembrane helix</keyword>
<protein>
    <recommendedName>
        <fullName evidence="9 10">Ammonium transporter</fullName>
    </recommendedName>
</protein>
<dbReference type="GO" id="GO:0005886">
    <property type="term" value="C:plasma membrane"/>
    <property type="evidence" value="ECO:0007669"/>
    <property type="project" value="UniProtKB-SubCell"/>
</dbReference>
<feature type="transmembrane region" description="Helical" evidence="10">
    <location>
        <begin position="382"/>
        <end position="399"/>
    </location>
</feature>
<sequence>MKKLLAKLLLAAAFLGVAGTVSLGSTAALAQDASAPAAASEAVSPAPAASAATPTAAPAAAAAAPAPAAAAPAPVPPNKGDTAWLLTCTAFVILMTLPGLGLFYGGLVRSKNMLSVLMQCFIIFSLVVVLWAIYGYSIAFTEGGAFFGGFDRLFLKGMTPDSVAATFSKGVNVPEYAYMVFQAAFAAITCALIVGAFAERAKFSAVLLFTVIWFTFSYLPMAHMVWFWPGPDAYTDAAAADAANAHAGWLFQKGALDYAGGTVVHINAAIAGLVGSYMVGKRVGFGKEAFKPHSLTMTMIGASLLWFGWFGFNAGSGLEANGGAALAFVNTLLATAAATLSWTAGEWIGKGKPSMLGGASGAVAGLVAVTPAAGFVGPMGSIVLGLLAGVICLWGVNGLKRLLKADDALDVFGVHGVGGMLGAILTGVFAAPSLGGTGIYDYVANKVAPDYSIAGQVWIQFQGVLTTLVWSGVVAFIAFKIADIVLGLRVPEDEEREGLDITSHGESAYHN</sequence>
<dbReference type="PROSITE" id="PS01219">
    <property type="entry name" value="AMMONIUM_TRANSP"/>
    <property type="match status" value="1"/>
</dbReference>
<evidence type="ECO:0000256" key="10">
    <source>
        <dbReference type="RuleBase" id="RU362002"/>
    </source>
</evidence>
<evidence type="ECO:0000256" key="8">
    <source>
        <dbReference type="ARBA" id="ARBA00023177"/>
    </source>
</evidence>
<evidence type="ECO:0000256" key="6">
    <source>
        <dbReference type="ARBA" id="ARBA00022989"/>
    </source>
</evidence>
<gene>
    <name evidence="13" type="ORF">PCO31111_00346</name>
</gene>
<keyword evidence="3 10" id="KW-0813">Transport</keyword>
<feature type="signal peptide" evidence="11">
    <location>
        <begin position="1"/>
        <end position="30"/>
    </location>
</feature>
<dbReference type="EMBL" id="CABPSE010000001">
    <property type="protein sequence ID" value="VVD65612.1"/>
    <property type="molecule type" value="Genomic_DNA"/>
</dbReference>
<evidence type="ECO:0000256" key="3">
    <source>
        <dbReference type="ARBA" id="ARBA00022448"/>
    </source>
</evidence>
<keyword evidence="8 10" id="KW-0924">Ammonia transport</keyword>
<comment type="subcellular location">
    <subcellularLocation>
        <location evidence="1 10">Cell membrane</location>
        <topology evidence="1 10">Multi-pass membrane protein</topology>
    </subcellularLocation>
</comment>
<dbReference type="InterPro" id="IPR029020">
    <property type="entry name" value="Ammonium/urea_transptr"/>
</dbReference>
<evidence type="ECO:0000259" key="12">
    <source>
        <dbReference type="Pfam" id="PF00909"/>
    </source>
</evidence>
<reference evidence="13 14" key="1">
    <citation type="submission" date="2019-08" db="EMBL/GenBank/DDBJ databases">
        <authorList>
            <person name="Peeters C."/>
        </authorList>
    </citation>
    <scope>NUCLEOTIDE SEQUENCE [LARGE SCALE GENOMIC DNA]</scope>
    <source>
        <strain evidence="13 14">LMG 31111</strain>
    </source>
</reference>
<dbReference type="Pfam" id="PF00909">
    <property type="entry name" value="Ammonium_transp"/>
    <property type="match status" value="1"/>
</dbReference>
<feature type="transmembrane region" description="Helical" evidence="10">
    <location>
        <begin position="205"/>
        <end position="228"/>
    </location>
</feature>
<dbReference type="AlphaFoldDB" id="A0A5E4RT96"/>
<keyword evidence="4" id="KW-1003">Cell membrane</keyword>
<feature type="transmembrane region" description="Helical" evidence="10">
    <location>
        <begin position="356"/>
        <end position="376"/>
    </location>
</feature>
<feature type="transmembrane region" description="Helical" evidence="10">
    <location>
        <begin position="176"/>
        <end position="198"/>
    </location>
</feature>
<dbReference type="InterPro" id="IPR024041">
    <property type="entry name" value="NH4_transpt_AmtB-like_dom"/>
</dbReference>
<feature type="domain" description="Ammonium transporter AmtB-like" evidence="12">
    <location>
        <begin position="83"/>
        <end position="509"/>
    </location>
</feature>
<dbReference type="NCBIfam" id="TIGR00836">
    <property type="entry name" value="amt"/>
    <property type="match status" value="1"/>
</dbReference>
<evidence type="ECO:0000256" key="9">
    <source>
        <dbReference type="ARBA" id="ARBA00050025"/>
    </source>
</evidence>
<keyword evidence="5 10" id="KW-0812">Transmembrane</keyword>
<dbReference type="GO" id="GO:0008519">
    <property type="term" value="F:ammonium channel activity"/>
    <property type="evidence" value="ECO:0007669"/>
    <property type="project" value="InterPro"/>
</dbReference>
<feature type="transmembrane region" description="Helical" evidence="10">
    <location>
        <begin position="324"/>
        <end position="344"/>
    </location>
</feature>
<feature type="transmembrane region" description="Helical" evidence="10">
    <location>
        <begin position="457"/>
        <end position="479"/>
    </location>
</feature>
<keyword evidence="7 10" id="KW-0472">Membrane</keyword>
<feature type="transmembrane region" description="Helical" evidence="10">
    <location>
        <begin position="411"/>
        <end position="431"/>
    </location>
</feature>
<organism evidence="13 14">
    <name type="scientific">Pandoraea communis</name>
    <dbReference type="NCBI Taxonomy" id="2508297"/>
    <lineage>
        <taxon>Bacteria</taxon>
        <taxon>Pseudomonadati</taxon>
        <taxon>Pseudomonadota</taxon>
        <taxon>Betaproteobacteria</taxon>
        <taxon>Burkholderiales</taxon>
        <taxon>Burkholderiaceae</taxon>
        <taxon>Pandoraea</taxon>
    </lineage>
</organism>
<dbReference type="PANTHER" id="PTHR43029">
    <property type="entry name" value="AMMONIUM TRANSPORTER MEP2"/>
    <property type="match status" value="1"/>
</dbReference>
<evidence type="ECO:0000256" key="4">
    <source>
        <dbReference type="ARBA" id="ARBA00022475"/>
    </source>
</evidence>
<dbReference type="Gene3D" id="1.10.3430.10">
    <property type="entry name" value="Ammonium transporter AmtB like domains"/>
    <property type="match status" value="1"/>
</dbReference>
<dbReference type="RefSeq" id="WP_150583386.1">
    <property type="nucleotide sequence ID" value="NZ_CABPSE010000001.1"/>
</dbReference>
<feature type="chain" id="PRO_5022870832" description="Ammonium transporter" evidence="11">
    <location>
        <begin position="31"/>
        <end position="511"/>
    </location>
</feature>
<evidence type="ECO:0000256" key="2">
    <source>
        <dbReference type="ARBA" id="ARBA00005887"/>
    </source>
</evidence>
<evidence type="ECO:0000313" key="14">
    <source>
        <dbReference type="Proteomes" id="UP000383971"/>
    </source>
</evidence>
<feature type="transmembrane region" description="Helical" evidence="10">
    <location>
        <begin position="83"/>
        <end position="104"/>
    </location>
</feature>
<comment type="similarity">
    <text evidence="2 10">Belongs to the ammonia transporter channel (TC 1.A.11.2) family.</text>
</comment>
<evidence type="ECO:0000256" key="1">
    <source>
        <dbReference type="ARBA" id="ARBA00004651"/>
    </source>
</evidence>
<keyword evidence="14" id="KW-1185">Reference proteome</keyword>
<dbReference type="Proteomes" id="UP000383971">
    <property type="component" value="Unassembled WGS sequence"/>
</dbReference>
<proteinExistence type="inferred from homology"/>
<feature type="transmembrane region" description="Helical" evidence="10">
    <location>
        <begin position="116"/>
        <end position="134"/>
    </location>
</feature>
<dbReference type="PANTHER" id="PTHR43029:SF10">
    <property type="entry name" value="AMMONIUM TRANSPORTER MEP2"/>
    <property type="match status" value="1"/>
</dbReference>
<feature type="transmembrane region" description="Helical" evidence="10">
    <location>
        <begin position="292"/>
        <end position="312"/>
    </location>
</feature>
<dbReference type="InterPro" id="IPR001905">
    <property type="entry name" value="Ammonium_transpt"/>
</dbReference>
<name>A0A5E4RT96_9BURK</name>